<comment type="caution">
    <text evidence="4">The sequence shown here is derived from an EMBL/GenBank/DDBJ whole genome shotgun (WGS) entry which is preliminary data.</text>
</comment>
<evidence type="ECO:0000259" key="2">
    <source>
        <dbReference type="Pfam" id="PF06030"/>
    </source>
</evidence>
<feature type="transmembrane region" description="Helical" evidence="1">
    <location>
        <begin position="23"/>
        <end position="41"/>
    </location>
</feature>
<feature type="domain" description="WxL Interacting Protein host binding" evidence="3">
    <location>
        <begin position="183"/>
        <end position="318"/>
    </location>
</feature>
<dbReference type="EMBL" id="PIEU01000084">
    <property type="protein sequence ID" value="PZL72473.1"/>
    <property type="molecule type" value="Genomic_DNA"/>
</dbReference>
<keyword evidence="1" id="KW-1133">Transmembrane helix</keyword>
<feature type="transmembrane region" description="Helical" evidence="1">
    <location>
        <begin position="331"/>
        <end position="355"/>
    </location>
</feature>
<keyword evidence="5" id="KW-1185">Reference proteome</keyword>
<sequence length="380" mass="42842">MGGLVANQHPFLRRETMRKKNKYTYFIVKFIAICFCFYLPMSANAEESGSFTYKVKHPENQQSDAGYFDLRMLPNQKQTVQIELTNSSPTQPVTVEVKRNAVKTNSNGVLEYGPNTIKKDKSAAIDFDTIVNVPKSVTLAGGESKTIDIEIQMPEKSFDGVVAGGIQLQQQENDEEKKQREAQSGVTNRYAFLVGVLLSESDAKVPSEITFNSIYPGLSNYRNAVFLNFSNTAMAFTGDVSVEFDIRQKGSQDILYDTKKTDMKIAPTSMIDFPLLLNGDEMRAGNYTGHAVVTSGDQKWEWEQDFEITQEDADKYNKQDVSLVQEQGINWQFILLIVGGGVVLLVVISLIIYFVKKNKKNKKRNKSSKSKKTNKRKKIR</sequence>
<name>A0A2W3ZUC0_9ENTE</name>
<dbReference type="STRING" id="1077675.BCR22_12415"/>
<dbReference type="Proteomes" id="UP000249828">
    <property type="component" value="Unassembled WGS sequence"/>
</dbReference>
<organism evidence="4 5">
    <name type="scientific">Enterococcus plantarum</name>
    <dbReference type="NCBI Taxonomy" id="1077675"/>
    <lineage>
        <taxon>Bacteria</taxon>
        <taxon>Bacillati</taxon>
        <taxon>Bacillota</taxon>
        <taxon>Bacilli</taxon>
        <taxon>Lactobacillales</taxon>
        <taxon>Enterococcaceae</taxon>
        <taxon>Enterococcus</taxon>
    </lineage>
</organism>
<reference evidence="4 5" key="1">
    <citation type="submission" date="2017-11" db="EMBL/GenBank/DDBJ databases">
        <title>Draft genome sequence of Enterococcus plantarum TRW2 strain isolated from lettuce.</title>
        <authorList>
            <person name="Kim E.B."/>
            <person name="Marco M.L."/>
            <person name="Williams T.R."/>
            <person name="You I.H."/>
        </authorList>
    </citation>
    <scope>NUCLEOTIDE SEQUENCE [LARGE SCALE GENOMIC DNA]</scope>
    <source>
        <strain evidence="4 5">TRW2</strain>
    </source>
</reference>
<dbReference type="InterPro" id="IPR010317">
    <property type="entry name" value="WxLIP_PGBD"/>
</dbReference>
<accession>A0A2W3ZUC0</accession>
<dbReference type="AlphaFoldDB" id="A0A2W3ZUC0"/>
<dbReference type="Pfam" id="PF06030">
    <property type="entry name" value="WxLIP_PGBD"/>
    <property type="match status" value="1"/>
</dbReference>
<evidence type="ECO:0000259" key="3">
    <source>
        <dbReference type="Pfam" id="PF11797"/>
    </source>
</evidence>
<protein>
    <submittedName>
        <fullName evidence="4">Uncharacterized protein</fullName>
    </submittedName>
</protein>
<keyword evidence="1" id="KW-0472">Membrane</keyword>
<evidence type="ECO:0000313" key="4">
    <source>
        <dbReference type="EMBL" id="PZL72473.1"/>
    </source>
</evidence>
<feature type="domain" description="WxL Interacting Protein peptidoglycan binding" evidence="2">
    <location>
        <begin position="51"/>
        <end position="169"/>
    </location>
</feature>
<dbReference type="InterPro" id="IPR021759">
    <property type="entry name" value="WxLIP_HBD"/>
</dbReference>
<gene>
    <name evidence="4" type="ORF">CI088_10415</name>
</gene>
<evidence type="ECO:0000256" key="1">
    <source>
        <dbReference type="SAM" id="Phobius"/>
    </source>
</evidence>
<dbReference type="Pfam" id="PF11797">
    <property type="entry name" value="WxLIP_HBD"/>
    <property type="match status" value="1"/>
</dbReference>
<evidence type="ECO:0000313" key="5">
    <source>
        <dbReference type="Proteomes" id="UP000249828"/>
    </source>
</evidence>
<keyword evidence="1" id="KW-0812">Transmembrane</keyword>
<proteinExistence type="predicted"/>